<feature type="transmembrane region" description="Helical" evidence="1">
    <location>
        <begin position="258"/>
        <end position="282"/>
    </location>
</feature>
<name>S7UXZ8_DESML</name>
<evidence type="ECO:0000256" key="1">
    <source>
        <dbReference type="SAM" id="Phobius"/>
    </source>
</evidence>
<dbReference type="OrthoDB" id="9771846at2"/>
<dbReference type="Gene3D" id="3.90.550.10">
    <property type="entry name" value="Spore Coat Polysaccharide Biosynthesis Protein SpsA, Chain A"/>
    <property type="match status" value="1"/>
</dbReference>
<comment type="caution">
    <text evidence="2">The sequence shown here is derived from an EMBL/GenBank/DDBJ whole genome shotgun (WGS) entry which is preliminary data.</text>
</comment>
<dbReference type="PATRIC" id="fig|1121405.3.peg.2457"/>
<dbReference type="CDD" id="cd04186">
    <property type="entry name" value="GT_2_like_c"/>
    <property type="match status" value="1"/>
</dbReference>
<dbReference type="InterPro" id="IPR029044">
    <property type="entry name" value="Nucleotide-diphossugar_trans"/>
</dbReference>
<evidence type="ECO:0000313" key="2">
    <source>
        <dbReference type="EMBL" id="EPR39124.1"/>
    </source>
</evidence>
<keyword evidence="3" id="KW-1185">Reference proteome</keyword>
<protein>
    <submittedName>
        <fullName evidence="2">Glycosyl transferase family 2</fullName>
    </submittedName>
</protein>
<dbReference type="eggNOG" id="COG1216">
    <property type="taxonomic scope" value="Bacteria"/>
</dbReference>
<dbReference type="PANTHER" id="PTHR43179">
    <property type="entry name" value="RHAMNOSYLTRANSFERASE WBBL"/>
    <property type="match status" value="1"/>
</dbReference>
<evidence type="ECO:0000313" key="3">
    <source>
        <dbReference type="Proteomes" id="UP000014977"/>
    </source>
</evidence>
<proteinExistence type="predicted"/>
<reference evidence="2 3" key="1">
    <citation type="journal article" date="2013" name="Genome Announc.">
        <title>Draft genome sequences for three mercury-methylating, sulfate-reducing bacteria.</title>
        <authorList>
            <person name="Brown S.D."/>
            <person name="Hurt R.A.Jr."/>
            <person name="Gilmour C.C."/>
            <person name="Elias D.A."/>
        </authorList>
    </citation>
    <scope>NUCLEOTIDE SEQUENCE [LARGE SCALE GENOMIC DNA]</scope>
    <source>
        <strain evidence="2 3">DSM 2059</strain>
    </source>
</reference>
<dbReference type="STRING" id="897.B2D07_10960"/>
<keyword evidence="1" id="KW-0812">Transmembrane</keyword>
<dbReference type="GO" id="GO:0016740">
    <property type="term" value="F:transferase activity"/>
    <property type="evidence" value="ECO:0007669"/>
    <property type="project" value="UniProtKB-KW"/>
</dbReference>
<keyword evidence="1" id="KW-1133">Transmembrane helix</keyword>
<dbReference type="EMBL" id="ATHJ01000092">
    <property type="protein sequence ID" value="EPR39124.1"/>
    <property type="molecule type" value="Genomic_DNA"/>
</dbReference>
<dbReference type="AlphaFoldDB" id="S7UXZ8"/>
<keyword evidence="2" id="KW-0808">Transferase</keyword>
<accession>S7UXZ8</accession>
<keyword evidence="1" id="KW-0472">Membrane</keyword>
<dbReference type="Proteomes" id="UP000014977">
    <property type="component" value="Unassembled WGS sequence"/>
</dbReference>
<gene>
    <name evidence="2" type="ORF">dsmv_2780</name>
</gene>
<dbReference type="PANTHER" id="PTHR43179:SF7">
    <property type="entry name" value="RHAMNOSYLTRANSFERASE WBBL"/>
    <property type="match status" value="1"/>
</dbReference>
<dbReference type="SUPFAM" id="SSF53448">
    <property type="entry name" value="Nucleotide-diphospho-sugar transferases"/>
    <property type="match status" value="1"/>
</dbReference>
<dbReference type="Pfam" id="PF13641">
    <property type="entry name" value="Glyco_tranf_2_3"/>
    <property type="match status" value="1"/>
</dbReference>
<dbReference type="RefSeq" id="WP_020877537.1">
    <property type="nucleotide sequence ID" value="NZ_ATHJ01000092.1"/>
</dbReference>
<sequence length="321" mass="36150">MIDVIIVNYNSTDHLLNCIASFYTDIQRFGVTVYVQDNGSTDGVDRVSDRYPLVRLHKNIVNLGFAGAVNQALCRCKGDYVILLNPDAVLEEGFLDAAVEFMDRRRDVGIMGPKILDRDGKLQNSARAFPSPLTALFGRSSYLSRRFPQNPVTSRNLLSMSCDGETPMSVDWVSGACMVVRKKAVEQTGMLDERFFMYWEDADWCRRMWAARWKVVYCPKAVAYHYIGGSSEKCAVRSVWEFHKSVCRFFDKYLPPRLFFAGPPVFGLLFLRFLAVMLTAAVKHPIRRVEAGTLLAEPPPGAAPCRQYQRVDIGSTNSGPC</sequence>
<organism evidence="2 3">
    <name type="scientific">Desulfococcus multivorans DSM 2059</name>
    <dbReference type="NCBI Taxonomy" id="1121405"/>
    <lineage>
        <taxon>Bacteria</taxon>
        <taxon>Pseudomonadati</taxon>
        <taxon>Thermodesulfobacteriota</taxon>
        <taxon>Desulfobacteria</taxon>
        <taxon>Desulfobacterales</taxon>
        <taxon>Desulfococcaceae</taxon>
        <taxon>Desulfococcus</taxon>
    </lineage>
</organism>